<dbReference type="GO" id="GO:0044458">
    <property type="term" value="P:motile cilium assembly"/>
    <property type="evidence" value="ECO:0007669"/>
    <property type="project" value="TreeGrafter"/>
</dbReference>
<feature type="region of interest" description="Disordered" evidence="1">
    <location>
        <begin position="41"/>
        <end position="71"/>
    </location>
</feature>
<accession>A0A094ZH02</accession>
<dbReference type="GO" id="GO:0070286">
    <property type="term" value="P:axonemal dynein complex assembly"/>
    <property type="evidence" value="ECO:0007669"/>
    <property type="project" value="InterPro"/>
</dbReference>
<dbReference type="PANTHER" id="PTHR22118:SF14">
    <property type="entry name" value="DYNEIN AXONEMAL ASSEMBLY FACTOR 3"/>
    <property type="match status" value="1"/>
</dbReference>
<organism evidence="2">
    <name type="scientific">Schistosoma haematobium</name>
    <name type="common">Blood fluke</name>
    <dbReference type="NCBI Taxonomy" id="6185"/>
    <lineage>
        <taxon>Eukaryota</taxon>
        <taxon>Metazoa</taxon>
        <taxon>Spiralia</taxon>
        <taxon>Lophotrochozoa</taxon>
        <taxon>Platyhelminthes</taxon>
        <taxon>Trematoda</taxon>
        <taxon>Digenea</taxon>
        <taxon>Strigeidida</taxon>
        <taxon>Schistosomatoidea</taxon>
        <taxon>Schistosomatidae</taxon>
        <taxon>Schistosoma</taxon>
    </lineage>
</organism>
<dbReference type="EMBL" id="KL250566">
    <property type="protein sequence ID" value="KGB33740.1"/>
    <property type="molecule type" value="Genomic_DNA"/>
</dbReference>
<reference evidence="2" key="1">
    <citation type="journal article" date="2012" name="Nat. Genet.">
        <title>Whole-genome sequence of Schistosoma haematobium.</title>
        <authorList>
            <person name="Young N.D."/>
            <person name="Jex A.R."/>
            <person name="Li B."/>
            <person name="Liu S."/>
            <person name="Yang L."/>
            <person name="Xiong Z."/>
            <person name="Li Y."/>
            <person name="Cantacessi C."/>
            <person name="Hall R.S."/>
            <person name="Xu X."/>
            <person name="Chen F."/>
            <person name="Wu X."/>
            <person name="Zerlotini A."/>
            <person name="Oliveira G."/>
            <person name="Hofmann A."/>
            <person name="Zhang G."/>
            <person name="Fang X."/>
            <person name="Kang Y."/>
            <person name="Campbell B.E."/>
            <person name="Loukas A."/>
            <person name="Ranganathan S."/>
            <person name="Rollinson D."/>
            <person name="Rinaldi G."/>
            <person name="Brindley P.J."/>
            <person name="Yang H."/>
            <person name="Wang J."/>
            <person name="Wang J."/>
            <person name="Gasser R.B."/>
        </authorList>
    </citation>
    <scope>NUCLEOTIDE SEQUENCE [LARGE SCALE GENOMIC DNA]</scope>
</reference>
<dbReference type="STRING" id="6185.A0A094ZH02"/>
<gene>
    <name evidence="2" type="ORF">MS3_01932</name>
</gene>
<dbReference type="AlphaFoldDB" id="A0A094ZH02"/>
<evidence type="ECO:0000256" key="1">
    <source>
        <dbReference type="SAM" id="MobiDB-lite"/>
    </source>
</evidence>
<sequence length="258" mass="30087">MVARTENTLGNIMWWGLTPAMNLAKCFDSFCFGDHFDTEKLKEEEEEEEKTSTQAKSNEEPEHPNEDSLTKQFDNTEYVPLDIANTFKVKFLPCNSFLDLSIRYRSLFLKSNDNNSSSLNNRFRIIYIGNSLVHLLSDLHKREIKKDNGLHSKLNSNLDAEECNDKLEDKKVISNESTLENDLFNTDTFNVSFTDLLEDEALLIVESILYIVEVRSEQIKAYCENVKQMACDLGFESIKEIKPMEDHHLYFRFRRKLQ</sequence>
<dbReference type="InterPro" id="IPR039304">
    <property type="entry name" value="DNAAF3"/>
</dbReference>
<feature type="compositionally biased region" description="Basic and acidic residues" evidence="1">
    <location>
        <begin position="57"/>
        <end position="69"/>
    </location>
</feature>
<proteinExistence type="predicted"/>
<protein>
    <submittedName>
        <fullName evidence="2">Uncharacterized protein</fullName>
    </submittedName>
</protein>
<dbReference type="PANTHER" id="PTHR22118">
    <property type="entry name" value="DYNEIN ASSEMBLY FACTOR 3, AXONEMAL"/>
    <property type="match status" value="1"/>
</dbReference>
<name>A0A094ZH02_SCHHA</name>
<evidence type="ECO:0000313" key="2">
    <source>
        <dbReference type="EMBL" id="KGB33740.1"/>
    </source>
</evidence>